<protein>
    <recommendedName>
        <fullName evidence="2">Squalene cyclase</fullName>
    </recommendedName>
</protein>
<reference evidence="1" key="1">
    <citation type="submission" date="2024-05" db="EMBL/GenBank/DDBJ databases">
        <title>The Natural Products Discovery Center: Release of the First 8490 Sequenced Strains for Exploring Actinobacteria Biosynthetic Diversity.</title>
        <authorList>
            <person name="Kalkreuter E."/>
            <person name="Kautsar S.A."/>
            <person name="Yang D."/>
            <person name="Bader C.D."/>
            <person name="Teijaro C.N."/>
            <person name="Fluegel L."/>
            <person name="Davis C.M."/>
            <person name="Simpson J.R."/>
            <person name="Lauterbach L."/>
            <person name="Steele A.D."/>
            <person name="Gui C."/>
            <person name="Meng S."/>
            <person name="Li G."/>
            <person name="Viehrig K."/>
            <person name="Ye F."/>
            <person name="Su P."/>
            <person name="Kiefer A.F."/>
            <person name="Nichols A."/>
            <person name="Cepeda A.J."/>
            <person name="Yan W."/>
            <person name="Fan B."/>
            <person name="Jiang Y."/>
            <person name="Adhikari A."/>
            <person name="Zheng C.-J."/>
            <person name="Schuster L."/>
            <person name="Cowan T.M."/>
            <person name="Smanski M.J."/>
            <person name="Chevrette M.G."/>
            <person name="de Carvalho L.P.S."/>
            <person name="Shen B."/>
        </authorList>
    </citation>
    <scope>NUCLEOTIDE SEQUENCE</scope>
    <source>
        <strain evidence="1">NPDC080035</strain>
    </source>
</reference>
<dbReference type="AlphaFoldDB" id="A0AAU7GAS6"/>
<dbReference type="Gene3D" id="1.50.10.20">
    <property type="match status" value="1"/>
</dbReference>
<sequence>MDTTTWLLDGDPAIRWQTRRDLLDDPDGAAADRALVETEGWGARLLGLQRGDGTWGHGVWTQRDWLGVDDAMLLLALLGAQGPRTRAAVDRVVAGVDWGADWWNHPFFDGEVEPCINGRVLVAGAAFGHPSALIVERLIDEQQDDGGWNCYAQTRADPGSFHSTICALEGLTGYRDAGGPFAVADAIERGHAYLLERGLLRRKRDGMVIDPSWTSAAFPPYWHYDVLRGLDHLRAAGVAPDDRLTEVLDAVEAARGEDGRWRMDRVHPGEVLVAMEEQGEPSRWNTLRALRVLRWAGR</sequence>
<dbReference type="SUPFAM" id="SSF48239">
    <property type="entry name" value="Terpenoid cyclases/Protein prenyltransferases"/>
    <property type="match status" value="1"/>
</dbReference>
<evidence type="ECO:0000313" key="1">
    <source>
        <dbReference type="EMBL" id="XBM47041.1"/>
    </source>
</evidence>
<accession>A0AAU7GAS6</accession>
<name>A0AAU7GAS6_9MICO</name>
<proteinExistence type="predicted"/>
<dbReference type="EMBL" id="CP157390">
    <property type="protein sequence ID" value="XBM47041.1"/>
    <property type="molecule type" value="Genomic_DNA"/>
</dbReference>
<evidence type="ECO:0008006" key="2">
    <source>
        <dbReference type="Google" id="ProtNLM"/>
    </source>
</evidence>
<dbReference type="RefSeq" id="WP_348787017.1">
    <property type="nucleotide sequence ID" value="NZ_CP157390.1"/>
</dbReference>
<organism evidence="1">
    <name type="scientific">Leifsonia sp. NPDC080035</name>
    <dbReference type="NCBI Taxonomy" id="3143936"/>
    <lineage>
        <taxon>Bacteria</taxon>
        <taxon>Bacillati</taxon>
        <taxon>Actinomycetota</taxon>
        <taxon>Actinomycetes</taxon>
        <taxon>Micrococcales</taxon>
        <taxon>Microbacteriaceae</taxon>
        <taxon>Leifsonia</taxon>
    </lineage>
</organism>
<dbReference type="InterPro" id="IPR008930">
    <property type="entry name" value="Terpenoid_cyclase/PrenylTrfase"/>
</dbReference>
<gene>
    <name evidence="1" type="ORF">AAME72_13230</name>
</gene>